<evidence type="ECO:0008006" key="4">
    <source>
        <dbReference type="Google" id="ProtNLM"/>
    </source>
</evidence>
<evidence type="ECO:0000256" key="1">
    <source>
        <dbReference type="SAM" id="MobiDB-lite"/>
    </source>
</evidence>
<dbReference type="EMBL" id="JBGBPQ010000029">
    <property type="protein sequence ID" value="KAL1496216.1"/>
    <property type="molecule type" value="Genomic_DNA"/>
</dbReference>
<gene>
    <name evidence="2" type="ORF">AB1Y20_016179</name>
</gene>
<protein>
    <recommendedName>
        <fullName evidence="4">SHSP domain-containing protein</fullName>
    </recommendedName>
</protein>
<name>A0AB34IBU9_PRYPA</name>
<accession>A0AB34IBU9</accession>
<keyword evidence="3" id="KW-1185">Reference proteome</keyword>
<feature type="region of interest" description="Disordered" evidence="1">
    <location>
        <begin position="1"/>
        <end position="29"/>
    </location>
</feature>
<evidence type="ECO:0000313" key="2">
    <source>
        <dbReference type="EMBL" id="KAL1496216.1"/>
    </source>
</evidence>
<comment type="caution">
    <text evidence="2">The sequence shown here is derived from an EMBL/GenBank/DDBJ whole genome shotgun (WGS) entry which is preliminary data.</text>
</comment>
<proteinExistence type="predicted"/>
<dbReference type="AlphaFoldDB" id="A0AB34IBU9"/>
<sequence length="206" mass="23221">MADSKKKAGKPHPNLQQASHAKPWDDERSRDYSISPWLVLKPDEKTLAPDNWRNCALGHTYNGMSDKGVTQAQAELQRVGCSTLAPLWDQLSNAVYGPVTECAPNEHTRLHCTRSKSDDGVVTYLIRCVVPANDLEVKINGRRLEVKGSAHKQLCIYRSADDVEDMGRQLHVHVDWSTELVEDIAEPERHEVRKEAGFLFIDFHPA</sequence>
<dbReference type="Proteomes" id="UP001515480">
    <property type="component" value="Unassembled WGS sequence"/>
</dbReference>
<reference evidence="2 3" key="1">
    <citation type="journal article" date="2024" name="Science">
        <title>Giant polyketide synthase enzymes in the biosynthesis of giant marine polyether toxins.</title>
        <authorList>
            <person name="Fallon T.R."/>
            <person name="Shende V.V."/>
            <person name="Wierzbicki I.H."/>
            <person name="Pendleton A.L."/>
            <person name="Watervoot N.F."/>
            <person name="Auber R.P."/>
            <person name="Gonzalez D.J."/>
            <person name="Wisecaver J.H."/>
            <person name="Moore B.S."/>
        </authorList>
    </citation>
    <scope>NUCLEOTIDE SEQUENCE [LARGE SCALE GENOMIC DNA]</scope>
    <source>
        <strain evidence="2 3">12B1</strain>
    </source>
</reference>
<organism evidence="2 3">
    <name type="scientific">Prymnesium parvum</name>
    <name type="common">Toxic golden alga</name>
    <dbReference type="NCBI Taxonomy" id="97485"/>
    <lineage>
        <taxon>Eukaryota</taxon>
        <taxon>Haptista</taxon>
        <taxon>Haptophyta</taxon>
        <taxon>Prymnesiophyceae</taxon>
        <taxon>Prymnesiales</taxon>
        <taxon>Prymnesiaceae</taxon>
        <taxon>Prymnesium</taxon>
    </lineage>
</organism>
<evidence type="ECO:0000313" key="3">
    <source>
        <dbReference type="Proteomes" id="UP001515480"/>
    </source>
</evidence>